<dbReference type="PANTHER" id="PTHR15493">
    <property type="entry name" value="F-BOX ONLY PROTEIN 5 AND 43"/>
    <property type="match status" value="1"/>
</dbReference>
<dbReference type="Gene3D" id="1.20.1280.50">
    <property type="match status" value="1"/>
</dbReference>
<evidence type="ECO:0000256" key="1">
    <source>
        <dbReference type="ARBA" id="ARBA00004906"/>
    </source>
</evidence>
<name>A0AAW2HG00_9NEOP</name>
<dbReference type="GO" id="GO:0005634">
    <property type="term" value="C:nucleus"/>
    <property type="evidence" value="ECO:0007669"/>
    <property type="project" value="TreeGrafter"/>
</dbReference>
<evidence type="ECO:0000259" key="7">
    <source>
        <dbReference type="PROSITE" id="PS51872"/>
    </source>
</evidence>
<evidence type="ECO:0000256" key="6">
    <source>
        <dbReference type="SAM" id="MobiDB-lite"/>
    </source>
</evidence>
<evidence type="ECO:0000313" key="8">
    <source>
        <dbReference type="EMBL" id="KAL0268808.1"/>
    </source>
</evidence>
<keyword evidence="3" id="KW-0863">Zinc-finger</keyword>
<dbReference type="Pfam" id="PF12937">
    <property type="entry name" value="F-box-like"/>
    <property type="match status" value="1"/>
</dbReference>
<dbReference type="SUPFAM" id="SSF57850">
    <property type="entry name" value="RING/U-box"/>
    <property type="match status" value="1"/>
</dbReference>
<dbReference type="InterPro" id="IPR047147">
    <property type="entry name" value="FBX5_43"/>
</dbReference>
<dbReference type="InterPro" id="IPR036047">
    <property type="entry name" value="F-box-like_dom_sf"/>
</dbReference>
<evidence type="ECO:0000256" key="5">
    <source>
        <dbReference type="ARBA" id="ARBA00022833"/>
    </source>
</evidence>
<accession>A0AAW2HG00</accession>
<dbReference type="GO" id="GO:0008270">
    <property type="term" value="F:zinc ion binding"/>
    <property type="evidence" value="ECO:0007669"/>
    <property type="project" value="UniProtKB-KW"/>
</dbReference>
<dbReference type="SUPFAM" id="SSF81383">
    <property type="entry name" value="F-box domain"/>
    <property type="match status" value="1"/>
</dbReference>
<dbReference type="GO" id="GO:0045835">
    <property type="term" value="P:negative regulation of meiotic nuclear division"/>
    <property type="evidence" value="ECO:0007669"/>
    <property type="project" value="InterPro"/>
</dbReference>
<comment type="caution">
    <text evidence="8">The sequence shown here is derived from an EMBL/GenBank/DDBJ whole genome shotgun (WGS) entry which is preliminary data.</text>
</comment>
<keyword evidence="2" id="KW-0479">Metal-binding</keyword>
<dbReference type="PROSITE" id="PS51872">
    <property type="entry name" value="ZF_ZBR"/>
    <property type="match status" value="1"/>
</dbReference>
<proteinExistence type="predicted"/>
<organism evidence="8">
    <name type="scientific">Menopon gallinae</name>
    <name type="common">poultry shaft louse</name>
    <dbReference type="NCBI Taxonomy" id="328185"/>
    <lineage>
        <taxon>Eukaryota</taxon>
        <taxon>Metazoa</taxon>
        <taxon>Ecdysozoa</taxon>
        <taxon>Arthropoda</taxon>
        <taxon>Hexapoda</taxon>
        <taxon>Insecta</taxon>
        <taxon>Pterygota</taxon>
        <taxon>Neoptera</taxon>
        <taxon>Paraneoptera</taxon>
        <taxon>Psocodea</taxon>
        <taxon>Troctomorpha</taxon>
        <taxon>Phthiraptera</taxon>
        <taxon>Amblycera</taxon>
        <taxon>Menoponidae</taxon>
        <taxon>Menopon</taxon>
    </lineage>
</organism>
<dbReference type="EMBL" id="JARGDH010000005">
    <property type="protein sequence ID" value="KAL0268808.1"/>
    <property type="molecule type" value="Genomic_DNA"/>
</dbReference>
<dbReference type="AlphaFoldDB" id="A0AAW2HG00"/>
<dbReference type="InterPro" id="IPR001810">
    <property type="entry name" value="F-box_dom"/>
</dbReference>
<comment type="pathway">
    <text evidence="1">Protein modification; protein ubiquitination.</text>
</comment>
<sequence>MDIVMHNDLELCYPPYPEKKNVDFLSYFGEKTNHSLIVSKILGYCNGSDLMNIARVCRAWKKICFQDKAAVIRMKLYIAKRNLTKENQLQTHNSIQYNNESTPKKRRPLSCWNENFNFSHKKQSPGSPPVSPRRMKFFKYVQEAKKLGRNGKLTPCPKCSLPSKVNEEERSGQCTQFRCAFLFCLQCQCSFHKGTACKYFITSSPSSSPSKVSHHIIGSRQSKKALRRL</sequence>
<reference evidence="8" key="1">
    <citation type="journal article" date="2024" name="Gigascience">
        <title>Chromosome-level genome of the poultry shaft louse Menopon gallinae provides insight into the host-switching and adaptive evolution of parasitic lice.</title>
        <authorList>
            <person name="Xu Y."/>
            <person name="Ma L."/>
            <person name="Liu S."/>
            <person name="Liang Y."/>
            <person name="Liu Q."/>
            <person name="He Z."/>
            <person name="Tian L."/>
            <person name="Duan Y."/>
            <person name="Cai W."/>
            <person name="Li H."/>
            <person name="Song F."/>
        </authorList>
    </citation>
    <scope>NUCLEOTIDE SEQUENCE</scope>
    <source>
        <strain evidence="8">Cailab_2023a</strain>
    </source>
</reference>
<dbReference type="InterPro" id="IPR044064">
    <property type="entry name" value="ZF_ZBR"/>
</dbReference>
<keyword evidence="4" id="KW-0833">Ubl conjugation pathway</keyword>
<dbReference type="CDD" id="cd22086">
    <property type="entry name" value="F-box_EMI"/>
    <property type="match status" value="1"/>
</dbReference>
<dbReference type="Gene3D" id="2.20.25.20">
    <property type="match status" value="1"/>
</dbReference>
<keyword evidence="5" id="KW-0862">Zinc</keyword>
<dbReference type="PANTHER" id="PTHR15493:SF9">
    <property type="entry name" value="GH14043P"/>
    <property type="match status" value="1"/>
</dbReference>
<feature type="region of interest" description="Disordered" evidence="6">
    <location>
        <begin position="204"/>
        <end position="229"/>
    </location>
</feature>
<evidence type="ECO:0000256" key="4">
    <source>
        <dbReference type="ARBA" id="ARBA00022786"/>
    </source>
</evidence>
<dbReference type="GO" id="GO:0007088">
    <property type="term" value="P:regulation of mitotic nuclear division"/>
    <property type="evidence" value="ECO:0007669"/>
    <property type="project" value="InterPro"/>
</dbReference>
<feature type="domain" description="ZBR-type" evidence="7">
    <location>
        <begin position="152"/>
        <end position="200"/>
    </location>
</feature>
<evidence type="ECO:0000256" key="3">
    <source>
        <dbReference type="ARBA" id="ARBA00022771"/>
    </source>
</evidence>
<dbReference type="CDD" id="cd20348">
    <property type="entry name" value="BRcat_RBR_EMI"/>
    <property type="match status" value="1"/>
</dbReference>
<gene>
    <name evidence="8" type="ORF">PYX00_010622</name>
</gene>
<evidence type="ECO:0000256" key="2">
    <source>
        <dbReference type="ARBA" id="ARBA00022723"/>
    </source>
</evidence>
<protein>
    <recommendedName>
        <fullName evidence="7">ZBR-type domain-containing protein</fullName>
    </recommendedName>
</protein>